<comment type="caution">
    <text evidence="2">The sequence shown here is derived from an EMBL/GenBank/DDBJ whole genome shotgun (WGS) entry which is preliminary data.</text>
</comment>
<dbReference type="RefSeq" id="WP_115563678.1">
    <property type="nucleotide sequence ID" value="NZ_QRGR01000001.1"/>
</dbReference>
<keyword evidence="3" id="KW-1185">Reference proteome</keyword>
<dbReference type="AlphaFoldDB" id="A0A3D8LIH9"/>
<protein>
    <submittedName>
        <fullName evidence="2">Uncharacterized protein</fullName>
    </submittedName>
</protein>
<name>A0A3D8LIH9_9BACT</name>
<evidence type="ECO:0000313" key="3">
    <source>
        <dbReference type="Proteomes" id="UP000256708"/>
    </source>
</evidence>
<sequence length="95" mass="10417">MAPKLLRQPLTGADKPGACGKVTAKPQPKPAQWHWTGAGSSETATIGLTEEEEAFYEILSKHPNAVQDFEPKKGLVKKLLAEVKKSTSNDLYKKR</sequence>
<dbReference type="Proteomes" id="UP000256708">
    <property type="component" value="Unassembled WGS sequence"/>
</dbReference>
<gene>
    <name evidence="2" type="ORF">DXT99_01200</name>
</gene>
<reference evidence="3" key="1">
    <citation type="submission" date="2018-08" db="EMBL/GenBank/DDBJ databases">
        <authorList>
            <person name="Liu Z.-W."/>
            <person name="Du Z.-J."/>
        </authorList>
    </citation>
    <scope>NUCLEOTIDE SEQUENCE [LARGE SCALE GENOMIC DNA]</scope>
    <source>
        <strain evidence="3">H4X</strain>
    </source>
</reference>
<evidence type="ECO:0000256" key="1">
    <source>
        <dbReference type="SAM" id="MobiDB-lite"/>
    </source>
</evidence>
<proteinExistence type="predicted"/>
<dbReference type="EMBL" id="QRGR01000001">
    <property type="protein sequence ID" value="RDV17158.1"/>
    <property type="molecule type" value="Genomic_DNA"/>
</dbReference>
<evidence type="ECO:0000313" key="2">
    <source>
        <dbReference type="EMBL" id="RDV17158.1"/>
    </source>
</evidence>
<organism evidence="2 3">
    <name type="scientific">Pontibacter diazotrophicus</name>
    <dbReference type="NCBI Taxonomy" id="1400979"/>
    <lineage>
        <taxon>Bacteria</taxon>
        <taxon>Pseudomonadati</taxon>
        <taxon>Bacteroidota</taxon>
        <taxon>Cytophagia</taxon>
        <taxon>Cytophagales</taxon>
        <taxon>Hymenobacteraceae</taxon>
        <taxon>Pontibacter</taxon>
    </lineage>
</organism>
<accession>A0A3D8LIH9</accession>
<feature type="region of interest" description="Disordered" evidence="1">
    <location>
        <begin position="1"/>
        <end position="38"/>
    </location>
</feature>